<dbReference type="Pfam" id="PF00231">
    <property type="entry name" value="ATP-synt"/>
    <property type="match status" value="1"/>
</dbReference>
<evidence type="ECO:0000256" key="9">
    <source>
        <dbReference type="ARBA" id="ARBA00023310"/>
    </source>
</evidence>
<evidence type="ECO:0000256" key="3">
    <source>
        <dbReference type="ARBA" id="ARBA00007681"/>
    </source>
</evidence>
<keyword evidence="9 10" id="KW-0066">ATP synthesis</keyword>
<comment type="caution">
    <text evidence="11">The sequence shown here is derived from an EMBL/GenBank/DDBJ whole genome shotgun (WGS) entry which is preliminary data.</text>
</comment>
<evidence type="ECO:0000256" key="2">
    <source>
        <dbReference type="ARBA" id="ARBA00004170"/>
    </source>
</evidence>
<gene>
    <name evidence="10 11" type="primary">atpG</name>
    <name evidence="11" type="ORF">H9817_00030</name>
</gene>
<evidence type="ECO:0000313" key="12">
    <source>
        <dbReference type="Proteomes" id="UP000824017"/>
    </source>
</evidence>
<evidence type="ECO:0000313" key="11">
    <source>
        <dbReference type="EMBL" id="HIZ12304.1"/>
    </source>
</evidence>
<comment type="subcellular location">
    <subcellularLocation>
        <location evidence="10">Cell membrane</location>
        <topology evidence="10">Peripheral membrane protein</topology>
    </subcellularLocation>
    <subcellularLocation>
        <location evidence="2">Membrane</location>
        <topology evidence="2">Peripheral membrane protein</topology>
    </subcellularLocation>
</comment>
<protein>
    <recommendedName>
        <fullName evidence="10">ATP synthase gamma chain</fullName>
    </recommendedName>
    <alternativeName>
        <fullName evidence="10">ATP synthase F1 sector gamma subunit</fullName>
    </alternativeName>
    <alternativeName>
        <fullName evidence="10">F-ATPase gamma subunit</fullName>
    </alternativeName>
</protein>
<dbReference type="Gene3D" id="1.10.287.80">
    <property type="entry name" value="ATP synthase, gamma subunit, helix hairpin domain"/>
    <property type="match status" value="1"/>
</dbReference>
<dbReference type="PANTHER" id="PTHR11693:SF22">
    <property type="entry name" value="ATP SYNTHASE SUBUNIT GAMMA, MITOCHONDRIAL"/>
    <property type="match status" value="1"/>
</dbReference>
<dbReference type="GO" id="GO:0042777">
    <property type="term" value="P:proton motive force-driven plasma membrane ATP synthesis"/>
    <property type="evidence" value="ECO:0007669"/>
    <property type="project" value="UniProtKB-UniRule"/>
</dbReference>
<dbReference type="SUPFAM" id="SSF52943">
    <property type="entry name" value="ATP synthase (F1-ATPase), gamma subunit"/>
    <property type="match status" value="1"/>
</dbReference>
<keyword evidence="5 10" id="KW-0375">Hydrogen ion transport</keyword>
<name>A0A9D2D8Q1_9FIRM</name>
<keyword evidence="10" id="KW-1003">Cell membrane</keyword>
<reference evidence="11" key="1">
    <citation type="journal article" date="2021" name="PeerJ">
        <title>Extensive microbial diversity within the chicken gut microbiome revealed by metagenomics and culture.</title>
        <authorList>
            <person name="Gilroy R."/>
            <person name="Ravi A."/>
            <person name="Getino M."/>
            <person name="Pursley I."/>
            <person name="Horton D.L."/>
            <person name="Alikhan N.F."/>
            <person name="Baker D."/>
            <person name="Gharbi K."/>
            <person name="Hall N."/>
            <person name="Watson M."/>
            <person name="Adriaenssens E.M."/>
            <person name="Foster-Nyarko E."/>
            <person name="Jarju S."/>
            <person name="Secka A."/>
            <person name="Antonio M."/>
            <person name="Oren A."/>
            <person name="Chaudhuri R.R."/>
            <person name="La Ragione R."/>
            <person name="Hildebrand F."/>
            <person name="Pallen M.J."/>
        </authorList>
    </citation>
    <scope>NUCLEOTIDE SEQUENCE</scope>
    <source>
        <strain evidence="11">ChiGjej1B1-13045</strain>
    </source>
</reference>
<keyword evidence="7 10" id="KW-0472">Membrane</keyword>
<dbReference type="InterPro" id="IPR023632">
    <property type="entry name" value="ATP_synth_F1_gsu_CS"/>
</dbReference>
<reference evidence="11" key="2">
    <citation type="submission" date="2021-04" db="EMBL/GenBank/DDBJ databases">
        <authorList>
            <person name="Gilroy R."/>
        </authorList>
    </citation>
    <scope>NUCLEOTIDE SEQUENCE</scope>
    <source>
        <strain evidence="11">ChiGjej1B1-13045</strain>
    </source>
</reference>
<organism evidence="11 12">
    <name type="scientific">Candidatus Mediterraneibacter stercorigallinarum</name>
    <dbReference type="NCBI Taxonomy" id="2838686"/>
    <lineage>
        <taxon>Bacteria</taxon>
        <taxon>Bacillati</taxon>
        <taxon>Bacillota</taxon>
        <taxon>Clostridia</taxon>
        <taxon>Lachnospirales</taxon>
        <taxon>Lachnospiraceae</taxon>
        <taxon>Mediterraneibacter</taxon>
    </lineage>
</organism>
<keyword evidence="4 10" id="KW-0813">Transport</keyword>
<evidence type="ECO:0000256" key="10">
    <source>
        <dbReference type="HAMAP-Rule" id="MF_00815"/>
    </source>
</evidence>
<dbReference type="Proteomes" id="UP000824017">
    <property type="component" value="Unassembled WGS sequence"/>
</dbReference>
<comment type="subunit">
    <text evidence="10">F-type ATPases have 2 components, CF(1) - the catalytic core - and CF(0) - the membrane proton channel. CF(1) has five subunits: alpha(3), beta(3), gamma(1), delta(1), epsilon(1). CF(0) has three main subunits: a, b and c.</text>
</comment>
<dbReference type="GO" id="GO:0046933">
    <property type="term" value="F:proton-transporting ATP synthase activity, rotational mechanism"/>
    <property type="evidence" value="ECO:0007669"/>
    <property type="project" value="UniProtKB-UniRule"/>
</dbReference>
<dbReference type="GO" id="GO:0005886">
    <property type="term" value="C:plasma membrane"/>
    <property type="evidence" value="ECO:0007669"/>
    <property type="project" value="UniProtKB-SubCell"/>
</dbReference>
<dbReference type="GO" id="GO:0045259">
    <property type="term" value="C:proton-transporting ATP synthase complex"/>
    <property type="evidence" value="ECO:0007669"/>
    <property type="project" value="UniProtKB-KW"/>
</dbReference>
<dbReference type="PRINTS" id="PR00126">
    <property type="entry name" value="ATPASEGAMMA"/>
</dbReference>
<dbReference type="HAMAP" id="MF_00815">
    <property type="entry name" value="ATP_synth_gamma_bact"/>
    <property type="match status" value="1"/>
</dbReference>
<dbReference type="GO" id="GO:0005524">
    <property type="term" value="F:ATP binding"/>
    <property type="evidence" value="ECO:0007669"/>
    <property type="project" value="UniProtKB-UniRule"/>
</dbReference>
<comment type="similarity">
    <text evidence="3 10">Belongs to the ATPase gamma chain family.</text>
</comment>
<evidence type="ECO:0000256" key="1">
    <source>
        <dbReference type="ARBA" id="ARBA00003456"/>
    </source>
</evidence>
<keyword evidence="6 10" id="KW-0406">Ion transport</keyword>
<dbReference type="Gene3D" id="3.40.1380.10">
    <property type="match status" value="1"/>
</dbReference>
<sequence>MANIREIQSRINSVKDTMKITNAMYMISSSKMTQAKKKLMDTEPYFYALQGEISRILRHLPELEHSFFDAREKIPAGERKIGSIVVTADKGLAGAYNHNVVKLEEEILSRPGVHKLFVVGELGRHYFAKRGVEIDTNFQYTVQKPTMHRARDIAGTLLEQFRAGDLDEIYIVYTRMENSVQSEAEVMKLLPLERSSFNEMKMPLNVYREEIDLYPSAEAVMDSIVPNYVTGMIYGCLVQAYASEHNARMMAMKSATDSAQSLIHDLSILYNRARQAAITQEITEVCAGARAQQK</sequence>
<keyword evidence="8 10" id="KW-0139">CF(1)</keyword>
<comment type="function">
    <text evidence="1 10">Produces ATP from ADP in the presence of a proton gradient across the membrane. The gamma chain is believed to be important in regulating ATPase activity and the flow of protons through the CF(0) complex.</text>
</comment>
<dbReference type="CDD" id="cd12151">
    <property type="entry name" value="F1-ATPase_gamma"/>
    <property type="match status" value="1"/>
</dbReference>
<dbReference type="InterPro" id="IPR000131">
    <property type="entry name" value="ATP_synth_F1_gsu"/>
</dbReference>
<dbReference type="PROSITE" id="PS00153">
    <property type="entry name" value="ATPASE_GAMMA"/>
    <property type="match status" value="1"/>
</dbReference>
<dbReference type="NCBIfam" id="TIGR01146">
    <property type="entry name" value="ATPsyn_F1gamma"/>
    <property type="match status" value="1"/>
</dbReference>
<dbReference type="PANTHER" id="PTHR11693">
    <property type="entry name" value="ATP SYNTHASE GAMMA CHAIN"/>
    <property type="match status" value="1"/>
</dbReference>
<proteinExistence type="inferred from homology"/>
<evidence type="ECO:0000256" key="4">
    <source>
        <dbReference type="ARBA" id="ARBA00022448"/>
    </source>
</evidence>
<dbReference type="AlphaFoldDB" id="A0A9D2D8Q1"/>
<evidence type="ECO:0000256" key="5">
    <source>
        <dbReference type="ARBA" id="ARBA00022781"/>
    </source>
</evidence>
<evidence type="ECO:0000256" key="6">
    <source>
        <dbReference type="ARBA" id="ARBA00023065"/>
    </source>
</evidence>
<evidence type="ECO:0000256" key="7">
    <source>
        <dbReference type="ARBA" id="ARBA00023136"/>
    </source>
</evidence>
<accession>A0A9D2D8Q1</accession>
<dbReference type="EMBL" id="DXCD01000001">
    <property type="protein sequence ID" value="HIZ12304.1"/>
    <property type="molecule type" value="Genomic_DNA"/>
</dbReference>
<evidence type="ECO:0000256" key="8">
    <source>
        <dbReference type="ARBA" id="ARBA00023196"/>
    </source>
</evidence>
<dbReference type="InterPro" id="IPR035968">
    <property type="entry name" value="ATP_synth_F1_ATPase_gsu"/>
</dbReference>